<dbReference type="GeneID" id="24721627"/>
<accession>A0A0A0YNZ6</accession>
<dbReference type="Proteomes" id="UP000030323">
    <property type="component" value="Segment"/>
</dbReference>
<evidence type="ECO:0000313" key="1">
    <source>
        <dbReference type="EMBL" id="AIX11999.1"/>
    </source>
</evidence>
<dbReference type="KEGG" id="vg:24721627"/>
<dbReference type="EMBL" id="KM236240">
    <property type="protein sequence ID" value="AIX11999.1"/>
    <property type="molecule type" value="Genomic_DNA"/>
</dbReference>
<dbReference type="RefSeq" id="YP_009146461.1">
    <property type="nucleotide sequence ID" value="NC_027331.1"/>
</dbReference>
<organism evidence="1 2">
    <name type="scientific">Citrobacter phage Moon</name>
    <dbReference type="NCBI Taxonomy" id="1540095"/>
    <lineage>
        <taxon>Viruses</taxon>
        <taxon>Duplodnaviria</taxon>
        <taxon>Heunggongvirae</taxon>
        <taxon>Uroviricota</taxon>
        <taxon>Caudoviricetes</taxon>
        <taxon>Pantevenvirales</taxon>
        <taxon>Straboviridae</taxon>
        <taxon>Tevenvirinae</taxon>
        <taxon>Moonvirus</taxon>
        <taxon>Moonvirus moon</taxon>
    </lineage>
</organism>
<sequence length="50" mass="5809">MISYADIENALTNYWGLTHLTLEDRYECLRELIADSEDIIADITEALNNY</sequence>
<keyword evidence="2" id="KW-1185">Reference proteome</keyword>
<name>A0A0A0YNZ6_9CAUD</name>
<gene>
    <name evidence="1" type="ORF">CPT_Moon28</name>
</gene>
<proteinExistence type="predicted"/>
<evidence type="ECO:0000313" key="2">
    <source>
        <dbReference type="Proteomes" id="UP000030323"/>
    </source>
</evidence>
<reference evidence="1 2" key="1">
    <citation type="journal article" date="2015" name="Genome Announc.">
        <title>Complete Genome Sequence of Citrobacter freundii Myophage Moon.</title>
        <authorList>
            <person name="Edwards G.B."/>
            <person name="Luna A.J."/>
            <person name="Hernandez A.C."/>
            <person name="Kuty Everett G.F."/>
        </authorList>
    </citation>
    <scope>NUCLEOTIDE SEQUENCE [LARGE SCALE GENOMIC DNA]</scope>
</reference>
<protein>
    <submittedName>
        <fullName evidence="1">Uncharacterized protein</fullName>
    </submittedName>
</protein>